<organism evidence="1 2">
    <name type="scientific">Streblomastix strix</name>
    <dbReference type="NCBI Taxonomy" id="222440"/>
    <lineage>
        <taxon>Eukaryota</taxon>
        <taxon>Metamonada</taxon>
        <taxon>Preaxostyla</taxon>
        <taxon>Oxymonadida</taxon>
        <taxon>Streblomastigidae</taxon>
        <taxon>Streblomastix</taxon>
    </lineage>
</organism>
<gene>
    <name evidence="1" type="ORF">EZS28_028572</name>
</gene>
<dbReference type="EMBL" id="SNRW01010910">
    <property type="protein sequence ID" value="KAA6375901.1"/>
    <property type="molecule type" value="Genomic_DNA"/>
</dbReference>
<accession>A0A5J4V1I6</accession>
<reference evidence="1 2" key="1">
    <citation type="submission" date="2019-03" db="EMBL/GenBank/DDBJ databases">
        <title>Single cell metagenomics reveals metabolic interactions within the superorganism composed of flagellate Streblomastix strix and complex community of Bacteroidetes bacteria on its surface.</title>
        <authorList>
            <person name="Treitli S.C."/>
            <person name="Kolisko M."/>
            <person name="Husnik F."/>
            <person name="Keeling P."/>
            <person name="Hampl V."/>
        </authorList>
    </citation>
    <scope>NUCLEOTIDE SEQUENCE [LARGE SCALE GENOMIC DNA]</scope>
    <source>
        <strain evidence="1">ST1C</strain>
    </source>
</reference>
<dbReference type="AlphaFoldDB" id="A0A5J4V1I6"/>
<dbReference type="OrthoDB" id="3205605at2759"/>
<sequence length="209" mass="23943">MWNLLTKMLSFGSKDRFTATETLNHEFFTDVQASRDISPEIKRLGQSALQAQQRGDKSITPYDTNESFDSQIKRYIRQRYEERCNNFFKNASYDLSEWTRDASIEALSLLAQNQDILYKGNICHIYPDFRKLLKRLIGTIAQCRADTARTPNYSDVSQVLFLRSVCRQCLGGLRDNIDAVLSEAEGTTMTASLFLELLDKVIVPYVTNA</sequence>
<evidence type="ECO:0008006" key="3">
    <source>
        <dbReference type="Google" id="ProtNLM"/>
    </source>
</evidence>
<protein>
    <recommendedName>
        <fullName evidence="3">Protein kinase domain-containing protein</fullName>
    </recommendedName>
</protein>
<evidence type="ECO:0000313" key="1">
    <source>
        <dbReference type="EMBL" id="KAA6375901.1"/>
    </source>
</evidence>
<comment type="caution">
    <text evidence="1">The sequence shown here is derived from an EMBL/GenBank/DDBJ whole genome shotgun (WGS) entry which is preliminary data.</text>
</comment>
<proteinExistence type="predicted"/>
<name>A0A5J4V1I6_9EUKA</name>
<dbReference type="Proteomes" id="UP000324800">
    <property type="component" value="Unassembled WGS sequence"/>
</dbReference>
<evidence type="ECO:0000313" key="2">
    <source>
        <dbReference type="Proteomes" id="UP000324800"/>
    </source>
</evidence>